<dbReference type="Proteomes" id="UP000276215">
    <property type="component" value="Unassembled WGS sequence"/>
</dbReference>
<dbReference type="NCBIfam" id="TIGR01460">
    <property type="entry name" value="HAD-SF-IIA"/>
    <property type="match status" value="1"/>
</dbReference>
<dbReference type="InterPro" id="IPR036412">
    <property type="entry name" value="HAD-like_sf"/>
</dbReference>
<evidence type="ECO:0000256" key="1">
    <source>
        <dbReference type="ARBA" id="ARBA00022801"/>
    </source>
</evidence>
<comment type="catalytic activity">
    <reaction evidence="2 5">
        <text>4-nitrophenyl phosphate + H2O = 4-nitrophenol + phosphate + H(+)</text>
        <dbReference type="Rhea" id="RHEA:21664"/>
        <dbReference type="ChEBI" id="CHEBI:15377"/>
        <dbReference type="ChEBI" id="CHEBI:15378"/>
        <dbReference type="ChEBI" id="CHEBI:43474"/>
        <dbReference type="ChEBI" id="CHEBI:57917"/>
        <dbReference type="ChEBI" id="CHEBI:61146"/>
        <dbReference type="EC" id="3.1.3.41"/>
    </reaction>
</comment>
<comment type="cofactor">
    <cofactor evidence="8">
        <name>Mg(2+)</name>
        <dbReference type="ChEBI" id="CHEBI:18420"/>
    </cofactor>
    <text evidence="8">Divalent metal ions. Mg(2+) is the most effective.</text>
</comment>
<dbReference type="InterPro" id="IPR023214">
    <property type="entry name" value="HAD_sf"/>
</dbReference>
<dbReference type="Pfam" id="PF13242">
    <property type="entry name" value="Hydrolase_like"/>
    <property type="match status" value="1"/>
</dbReference>
<dbReference type="SUPFAM" id="SSF56784">
    <property type="entry name" value="HAD-like"/>
    <property type="match status" value="1"/>
</dbReference>
<evidence type="ECO:0000256" key="4">
    <source>
        <dbReference type="ARBA" id="ARBA00069197"/>
    </source>
</evidence>
<feature type="binding site" evidence="7">
    <location>
        <position position="218"/>
    </location>
    <ligand>
        <name>substrate</name>
    </ligand>
</feature>
<dbReference type="PANTHER" id="PTHR19288">
    <property type="entry name" value="4-NITROPHENYLPHOSPHATASE-RELATED"/>
    <property type="match status" value="1"/>
</dbReference>
<dbReference type="GO" id="GO:0008967">
    <property type="term" value="F:phosphoglycolate phosphatase activity"/>
    <property type="evidence" value="ECO:0007669"/>
    <property type="project" value="TreeGrafter"/>
</dbReference>
<dbReference type="AlphaFoldDB" id="A0A3N4K2H1"/>
<evidence type="ECO:0000313" key="9">
    <source>
        <dbReference type="EMBL" id="RPB03559.1"/>
    </source>
</evidence>
<keyword evidence="1 5" id="KW-0378">Hydrolase</keyword>
<feature type="binding site" evidence="8">
    <location>
        <position position="28"/>
    </location>
    <ligand>
        <name>Mg(2+)</name>
        <dbReference type="ChEBI" id="CHEBI:18420"/>
    </ligand>
</feature>
<dbReference type="GO" id="GO:0046872">
    <property type="term" value="F:metal ion binding"/>
    <property type="evidence" value="ECO:0007669"/>
    <property type="project" value="UniProtKB-KW"/>
</dbReference>
<protein>
    <recommendedName>
        <fullName evidence="4 5">4-nitrophenylphosphatase</fullName>
        <shortName evidence="5">PNPPase</shortName>
        <ecNumber evidence="3 5">3.1.3.41</ecNumber>
    </recommendedName>
</protein>
<evidence type="ECO:0000256" key="2">
    <source>
        <dbReference type="ARBA" id="ARBA00050247"/>
    </source>
</evidence>
<dbReference type="OrthoDB" id="413953at2759"/>
<dbReference type="InterPro" id="IPR006349">
    <property type="entry name" value="PGP_euk"/>
</dbReference>
<organism evidence="9 10">
    <name type="scientific">Choiromyces venosus 120613-1</name>
    <dbReference type="NCBI Taxonomy" id="1336337"/>
    <lineage>
        <taxon>Eukaryota</taxon>
        <taxon>Fungi</taxon>
        <taxon>Dikarya</taxon>
        <taxon>Ascomycota</taxon>
        <taxon>Pezizomycotina</taxon>
        <taxon>Pezizomycetes</taxon>
        <taxon>Pezizales</taxon>
        <taxon>Tuberaceae</taxon>
        <taxon>Choiromyces</taxon>
    </lineage>
</organism>
<keyword evidence="8" id="KW-0460">Magnesium</keyword>
<evidence type="ECO:0000256" key="8">
    <source>
        <dbReference type="PIRSR" id="PIRSR000915-3"/>
    </source>
</evidence>
<dbReference type="STRING" id="1336337.A0A3N4K2H1"/>
<dbReference type="InterPro" id="IPR006357">
    <property type="entry name" value="HAD-SF_hydro_IIA"/>
</dbReference>
<evidence type="ECO:0000256" key="7">
    <source>
        <dbReference type="PIRSR" id="PIRSR000915-2"/>
    </source>
</evidence>
<proteinExistence type="predicted"/>
<keyword evidence="10" id="KW-1185">Reference proteome</keyword>
<dbReference type="FunFam" id="3.40.50.1000:FF:000039">
    <property type="entry name" value="Phosphoglycolate phosphatase"/>
    <property type="match status" value="1"/>
</dbReference>
<reference evidence="9 10" key="1">
    <citation type="journal article" date="2018" name="Nat. Ecol. Evol.">
        <title>Pezizomycetes genomes reveal the molecular basis of ectomycorrhizal truffle lifestyle.</title>
        <authorList>
            <person name="Murat C."/>
            <person name="Payen T."/>
            <person name="Noel B."/>
            <person name="Kuo A."/>
            <person name="Morin E."/>
            <person name="Chen J."/>
            <person name="Kohler A."/>
            <person name="Krizsan K."/>
            <person name="Balestrini R."/>
            <person name="Da Silva C."/>
            <person name="Montanini B."/>
            <person name="Hainaut M."/>
            <person name="Levati E."/>
            <person name="Barry K.W."/>
            <person name="Belfiori B."/>
            <person name="Cichocki N."/>
            <person name="Clum A."/>
            <person name="Dockter R.B."/>
            <person name="Fauchery L."/>
            <person name="Guy J."/>
            <person name="Iotti M."/>
            <person name="Le Tacon F."/>
            <person name="Lindquist E.A."/>
            <person name="Lipzen A."/>
            <person name="Malagnac F."/>
            <person name="Mello A."/>
            <person name="Molinier V."/>
            <person name="Miyauchi S."/>
            <person name="Poulain J."/>
            <person name="Riccioni C."/>
            <person name="Rubini A."/>
            <person name="Sitrit Y."/>
            <person name="Splivallo R."/>
            <person name="Traeger S."/>
            <person name="Wang M."/>
            <person name="Zifcakova L."/>
            <person name="Wipf D."/>
            <person name="Zambonelli A."/>
            <person name="Paolocci F."/>
            <person name="Nowrousian M."/>
            <person name="Ottonello S."/>
            <person name="Baldrian P."/>
            <person name="Spatafora J.W."/>
            <person name="Henrissat B."/>
            <person name="Nagy L.G."/>
            <person name="Aury J.M."/>
            <person name="Wincker P."/>
            <person name="Grigoriev I.V."/>
            <person name="Bonfante P."/>
            <person name="Martin F.M."/>
        </authorList>
    </citation>
    <scope>NUCLEOTIDE SEQUENCE [LARGE SCALE GENOMIC DNA]</scope>
    <source>
        <strain evidence="9 10">120613-1</strain>
    </source>
</reference>
<dbReference type="PIRSF" id="PIRSF000915">
    <property type="entry name" value="PGP-type_phosphatase"/>
    <property type="match status" value="1"/>
</dbReference>
<dbReference type="GO" id="GO:0005737">
    <property type="term" value="C:cytoplasm"/>
    <property type="evidence" value="ECO:0007669"/>
    <property type="project" value="TreeGrafter"/>
</dbReference>
<evidence type="ECO:0000256" key="5">
    <source>
        <dbReference type="PIRNR" id="PIRNR000915"/>
    </source>
</evidence>
<dbReference type="GO" id="GO:0004035">
    <property type="term" value="F:alkaline phosphatase activity"/>
    <property type="evidence" value="ECO:0007669"/>
    <property type="project" value="UniProtKB-ARBA"/>
</dbReference>
<feature type="binding site" evidence="8">
    <location>
        <position position="26"/>
    </location>
    <ligand>
        <name>Mg(2+)</name>
        <dbReference type="ChEBI" id="CHEBI:18420"/>
    </ligand>
</feature>
<feature type="active site" description="Nucleophile" evidence="6">
    <location>
        <position position="26"/>
    </location>
</feature>
<feature type="active site" description="Proton donor" evidence="6">
    <location>
        <position position="28"/>
    </location>
</feature>
<evidence type="ECO:0000256" key="6">
    <source>
        <dbReference type="PIRSR" id="PIRSR000915-1"/>
    </source>
</evidence>
<evidence type="ECO:0000256" key="3">
    <source>
        <dbReference type="ARBA" id="ARBA00066659"/>
    </source>
</evidence>
<dbReference type="Pfam" id="PF13344">
    <property type="entry name" value="Hydrolase_6"/>
    <property type="match status" value="1"/>
</dbReference>
<dbReference type="EMBL" id="ML120362">
    <property type="protein sequence ID" value="RPB03559.1"/>
    <property type="molecule type" value="Genomic_DNA"/>
</dbReference>
<feature type="binding site" evidence="8">
    <location>
        <position position="243"/>
    </location>
    <ligand>
        <name>Mg(2+)</name>
        <dbReference type="ChEBI" id="CHEBI:18420"/>
    </ligand>
</feature>
<sequence length="294" mass="32257">MPTQKLTGKPEELAAFIDKFDIFLFDCDGVLWQGKTLLPKTAETLAHLRTLGKRLLFVTNNSTKSRATYKTKLEELGIPCEADEIFCSAYSSAIYISRVLKLPRDKRVYVIGEAGIEEELAAEGVSHFRDEAGGIRPEDYDNFGPDEGVGVVLCGLDHEISYRKLARAYQYLRNPETVFLATNIDSTFPTHGKLFPGAGSMSAPLTYMTGRTPVSLGKPSQAMMDAIEGVLKFDRKRACMVGDRLNTDIRFGIEGGLGGTLAVLTGVSTEEEILEEGATIVPDVYLDRLCDILG</sequence>
<dbReference type="PANTHER" id="PTHR19288:SF46">
    <property type="entry name" value="HALOACID DEHALOGENASE-LIKE HYDROLASE DOMAIN-CONTAINING PROTEIN 2"/>
    <property type="match status" value="1"/>
</dbReference>
<gene>
    <name evidence="9" type="ORF">L873DRAFT_1760780</name>
</gene>
<evidence type="ECO:0000313" key="10">
    <source>
        <dbReference type="Proteomes" id="UP000276215"/>
    </source>
</evidence>
<keyword evidence="8" id="KW-0479">Metal-binding</keyword>
<dbReference type="Gene3D" id="3.40.50.1000">
    <property type="entry name" value="HAD superfamily/HAD-like"/>
    <property type="match status" value="2"/>
</dbReference>
<accession>A0A3N4K2H1</accession>
<dbReference type="NCBIfam" id="TIGR01452">
    <property type="entry name" value="PGP_euk"/>
    <property type="match status" value="1"/>
</dbReference>
<name>A0A3N4K2H1_9PEZI</name>
<dbReference type="EC" id="3.1.3.41" evidence="3 5"/>